<comment type="caution">
    <text evidence="5">The sequence shown here is derived from an EMBL/GenBank/DDBJ whole genome shotgun (WGS) entry which is preliminary data.</text>
</comment>
<dbReference type="SUPFAM" id="SSF101322">
    <property type="entry name" value="YcfC-like"/>
    <property type="match status" value="1"/>
</dbReference>
<accession>A0ABU3B9B1</accession>
<dbReference type="InterPro" id="IPR007451">
    <property type="entry name" value="HflD"/>
</dbReference>
<dbReference type="Gene3D" id="1.10.3890.10">
    <property type="entry name" value="HflD-like"/>
    <property type="match status" value="1"/>
</dbReference>
<dbReference type="EMBL" id="JAVRHY010000002">
    <property type="protein sequence ID" value="MDT0617566.1"/>
    <property type="molecule type" value="Genomic_DNA"/>
</dbReference>
<sequence length="209" mass="22733">MTDINTATRQQAMALAGIAQFVLDAHRLADSGRLDRVPLAAALHVIFTTNPDRAEDVFSDPAVIRDGAAFLRRQFGRQTGGGDDAPTARAIGLVVRLGKRLLGRDEALSRLSGAIGRAKFADDDRQIPGILDQAYRDILSPIGPRIMVRGNPEHLQNTEVTEHVRVLLMAAVRCAVLWYHCGGRLWRLLVFRKRLLAALDDLPGAAGAA</sequence>
<dbReference type="RefSeq" id="WP_311657400.1">
    <property type="nucleotide sequence ID" value="NZ_JAVRHY010000002.1"/>
</dbReference>
<evidence type="ECO:0000256" key="3">
    <source>
        <dbReference type="ARBA" id="ARBA00022490"/>
    </source>
</evidence>
<dbReference type="Pfam" id="PF04356">
    <property type="entry name" value="DUF489"/>
    <property type="match status" value="1"/>
</dbReference>
<dbReference type="Proteomes" id="UP001259982">
    <property type="component" value="Unassembled WGS sequence"/>
</dbReference>
<organism evidence="5 6">
    <name type="scientific">Spectribacter acetivorans</name>
    <dbReference type="NCBI Taxonomy" id="3075603"/>
    <lineage>
        <taxon>Bacteria</taxon>
        <taxon>Pseudomonadati</taxon>
        <taxon>Pseudomonadota</taxon>
        <taxon>Gammaproteobacteria</taxon>
        <taxon>Salinisphaerales</taxon>
        <taxon>Salinisphaeraceae</taxon>
        <taxon>Spectribacter</taxon>
    </lineage>
</organism>
<protein>
    <submittedName>
        <fullName evidence="5">DUF489 family protein</fullName>
    </submittedName>
</protein>
<evidence type="ECO:0000256" key="4">
    <source>
        <dbReference type="ARBA" id="ARBA00023136"/>
    </source>
</evidence>
<keyword evidence="2" id="KW-1003">Cell membrane</keyword>
<keyword evidence="3" id="KW-0963">Cytoplasm</keyword>
<evidence type="ECO:0000256" key="2">
    <source>
        <dbReference type="ARBA" id="ARBA00022475"/>
    </source>
</evidence>
<dbReference type="InterPro" id="IPR035932">
    <property type="entry name" value="HflD-like_sf"/>
</dbReference>
<evidence type="ECO:0000313" key="6">
    <source>
        <dbReference type="Proteomes" id="UP001259982"/>
    </source>
</evidence>
<gene>
    <name evidence="5" type="ORF">RM531_03695</name>
</gene>
<reference evidence="5 6" key="1">
    <citation type="submission" date="2023-09" db="EMBL/GenBank/DDBJ databases">
        <authorList>
            <person name="Rey-Velasco X."/>
        </authorList>
    </citation>
    <scope>NUCLEOTIDE SEQUENCE [LARGE SCALE GENOMIC DNA]</scope>
    <source>
        <strain evidence="5 6">P385</strain>
    </source>
</reference>
<evidence type="ECO:0000256" key="1">
    <source>
        <dbReference type="ARBA" id="ARBA00004496"/>
    </source>
</evidence>
<comment type="subcellular location">
    <subcellularLocation>
        <location evidence="1">Cytoplasm</location>
    </subcellularLocation>
</comment>
<keyword evidence="4" id="KW-0472">Membrane</keyword>
<dbReference type="PANTHER" id="PTHR38100">
    <property type="entry name" value="HIGH FREQUENCY LYSOGENIZATION PROTEIN HFLD"/>
    <property type="match status" value="1"/>
</dbReference>
<name>A0ABU3B9B1_9GAMM</name>
<keyword evidence="6" id="KW-1185">Reference proteome</keyword>
<evidence type="ECO:0000313" key="5">
    <source>
        <dbReference type="EMBL" id="MDT0617566.1"/>
    </source>
</evidence>
<proteinExistence type="predicted"/>
<dbReference type="PANTHER" id="PTHR38100:SF1">
    <property type="entry name" value="HIGH FREQUENCY LYSOGENIZATION PROTEIN HFLD"/>
    <property type="match status" value="1"/>
</dbReference>